<reference evidence="10" key="1">
    <citation type="submission" date="2021-06" db="EMBL/GenBank/DDBJ databases">
        <authorList>
            <person name="Hodson N. C."/>
            <person name="Mongue J. A."/>
            <person name="Jaron S. K."/>
        </authorList>
    </citation>
    <scope>NUCLEOTIDE SEQUENCE</scope>
</reference>
<name>A0A8J2KXG0_9HEXA</name>
<accession>A0A8J2KXG0</accession>
<dbReference type="PANTHER" id="PTHR12892">
    <property type="entry name" value="FGF RECEPTOR ACTIVATING PROTEIN 1"/>
    <property type="match status" value="1"/>
</dbReference>
<keyword evidence="6" id="KW-0333">Golgi apparatus</keyword>
<evidence type="ECO:0000259" key="9">
    <source>
        <dbReference type="Pfam" id="PF10277"/>
    </source>
</evidence>
<evidence type="ECO:0000256" key="1">
    <source>
        <dbReference type="ARBA" id="ARBA00004653"/>
    </source>
</evidence>
<keyword evidence="4 8" id="KW-0812">Transmembrane</keyword>
<keyword evidence="3" id="KW-0337">GPI-anchor biosynthesis</keyword>
<dbReference type="Pfam" id="PF10277">
    <property type="entry name" value="Frag1"/>
    <property type="match status" value="1"/>
</dbReference>
<comment type="caution">
    <text evidence="10">The sequence shown here is derived from an EMBL/GenBank/DDBJ whole genome shotgun (WGS) entry which is preliminary data.</text>
</comment>
<feature type="transmembrane region" description="Helical" evidence="8">
    <location>
        <begin position="234"/>
        <end position="257"/>
    </location>
</feature>
<keyword evidence="5 8" id="KW-1133">Transmembrane helix</keyword>
<dbReference type="AlphaFoldDB" id="A0A8J2KXG0"/>
<evidence type="ECO:0000256" key="8">
    <source>
        <dbReference type="SAM" id="Phobius"/>
    </source>
</evidence>
<comment type="subcellular location">
    <subcellularLocation>
        <location evidence="1">Golgi apparatus membrane</location>
        <topology evidence="1">Multi-pass membrane protein</topology>
    </subcellularLocation>
</comment>
<evidence type="ECO:0000256" key="4">
    <source>
        <dbReference type="ARBA" id="ARBA00022692"/>
    </source>
</evidence>
<dbReference type="GO" id="GO:0006506">
    <property type="term" value="P:GPI anchor biosynthetic process"/>
    <property type="evidence" value="ECO:0007669"/>
    <property type="project" value="UniProtKB-KW"/>
</dbReference>
<organism evidence="10 11">
    <name type="scientific">Allacma fusca</name>
    <dbReference type="NCBI Taxonomy" id="39272"/>
    <lineage>
        <taxon>Eukaryota</taxon>
        <taxon>Metazoa</taxon>
        <taxon>Ecdysozoa</taxon>
        <taxon>Arthropoda</taxon>
        <taxon>Hexapoda</taxon>
        <taxon>Collembola</taxon>
        <taxon>Symphypleona</taxon>
        <taxon>Sminthuridae</taxon>
        <taxon>Allacma</taxon>
    </lineage>
</organism>
<evidence type="ECO:0000313" key="10">
    <source>
        <dbReference type="EMBL" id="CAG7822698.1"/>
    </source>
</evidence>
<dbReference type="GO" id="GO:0005789">
    <property type="term" value="C:endoplasmic reticulum membrane"/>
    <property type="evidence" value="ECO:0007669"/>
    <property type="project" value="TreeGrafter"/>
</dbReference>
<dbReference type="OrthoDB" id="68581at2759"/>
<comment type="similarity">
    <text evidence="2">Belongs to the PGAP2 family.</text>
</comment>
<evidence type="ECO:0000256" key="5">
    <source>
        <dbReference type="ARBA" id="ARBA00022989"/>
    </source>
</evidence>
<feature type="transmembrane region" description="Helical" evidence="8">
    <location>
        <begin position="205"/>
        <end position="222"/>
    </location>
</feature>
<evidence type="ECO:0000256" key="7">
    <source>
        <dbReference type="ARBA" id="ARBA00023136"/>
    </source>
</evidence>
<dbReference type="GO" id="GO:0000139">
    <property type="term" value="C:Golgi membrane"/>
    <property type="evidence" value="ECO:0007669"/>
    <property type="project" value="UniProtKB-SubCell"/>
</dbReference>
<dbReference type="InterPro" id="IPR019402">
    <property type="entry name" value="CWH43_N"/>
</dbReference>
<feature type="transmembrane region" description="Helical" evidence="8">
    <location>
        <begin position="129"/>
        <end position="154"/>
    </location>
</feature>
<evidence type="ECO:0000256" key="6">
    <source>
        <dbReference type="ARBA" id="ARBA00023034"/>
    </source>
</evidence>
<evidence type="ECO:0000256" key="3">
    <source>
        <dbReference type="ARBA" id="ARBA00022502"/>
    </source>
</evidence>
<dbReference type="PANTHER" id="PTHR12892:SF11">
    <property type="entry name" value="POST-GPI ATTACHMENT TO PROTEINS FACTOR 2"/>
    <property type="match status" value="1"/>
</dbReference>
<dbReference type="EMBL" id="CAJVCH010527162">
    <property type="protein sequence ID" value="CAG7822698.1"/>
    <property type="molecule type" value="Genomic_DNA"/>
</dbReference>
<gene>
    <name evidence="10" type="ORF">AFUS01_LOCUS32956</name>
</gene>
<feature type="transmembrane region" description="Helical" evidence="8">
    <location>
        <begin position="40"/>
        <end position="61"/>
    </location>
</feature>
<feature type="transmembrane region" description="Helical" evidence="8">
    <location>
        <begin position="98"/>
        <end position="117"/>
    </location>
</feature>
<proteinExistence type="inferred from homology"/>
<keyword evidence="7 8" id="KW-0472">Membrane</keyword>
<dbReference type="InterPro" id="IPR039545">
    <property type="entry name" value="PGAP2"/>
</dbReference>
<keyword evidence="11" id="KW-1185">Reference proteome</keyword>
<sequence length="278" mass="32640">MIVDKNYKYKFLSDGECTRDEDPSEETCWPCDVIRIPSRAIAIITVFLPLSAFIFSIFWAFHTNYRSATLVYCHENQVFNYLPSLSAAIGDFSFSKKVWIISVTLHAPPRFLYAYMYQKYLTTVIYKRYSVWVGVAFFLNLVENIGLLGLSFISSKASLPLHAMNFTIFIISSELYMLTMCILLYRCRNIPCVSSRELKSHRIKLRLFVIILSCSVVLPYVYHRHNAYCEEGVYTIFALLEYIVVICNMGFHLTAYYDFYDTIFKIHVGKRWRKFYYS</sequence>
<feature type="transmembrane region" description="Helical" evidence="8">
    <location>
        <begin position="166"/>
        <end position="185"/>
    </location>
</feature>
<feature type="domain" description="CWH43-like N-terminal" evidence="9">
    <location>
        <begin position="40"/>
        <end position="261"/>
    </location>
</feature>
<protein>
    <recommendedName>
        <fullName evidence="9">CWH43-like N-terminal domain-containing protein</fullName>
    </recommendedName>
</protein>
<evidence type="ECO:0000313" key="11">
    <source>
        <dbReference type="Proteomes" id="UP000708208"/>
    </source>
</evidence>
<dbReference type="Proteomes" id="UP000708208">
    <property type="component" value="Unassembled WGS sequence"/>
</dbReference>
<evidence type="ECO:0000256" key="2">
    <source>
        <dbReference type="ARBA" id="ARBA00007414"/>
    </source>
</evidence>